<evidence type="ECO:0000313" key="2">
    <source>
        <dbReference type="EMBL" id="GGE27031.1"/>
    </source>
</evidence>
<dbReference type="AlphaFoldDB" id="A0A8J2VJS6"/>
<dbReference type="RefSeq" id="WP_188648854.1">
    <property type="nucleotide sequence ID" value="NZ_BMHQ01000013.1"/>
</dbReference>
<reference evidence="2" key="2">
    <citation type="submission" date="2020-09" db="EMBL/GenBank/DDBJ databases">
        <authorList>
            <person name="Sun Q."/>
            <person name="Zhou Y."/>
        </authorList>
    </citation>
    <scope>NUCLEOTIDE SEQUENCE</scope>
    <source>
        <strain evidence="2">CGMCC 1.15179</strain>
    </source>
</reference>
<evidence type="ECO:0008006" key="4">
    <source>
        <dbReference type="Google" id="ProtNLM"/>
    </source>
</evidence>
<sequence length="135" mass="15010">MFAYLWDRINQMQQELDQLKKENEDLRKKVASIEPVHIERIEYKIQELHVDTLSGTLNVGLTANGDEQSVARMVERLQQEGKNSFDLGEWGAGPSSAETSPPSEPPPTSSIPIQQESSQSADSENEEGPSSQPDT</sequence>
<protein>
    <recommendedName>
        <fullName evidence="4">Spore germination protein GerPC</fullName>
    </recommendedName>
</protein>
<evidence type="ECO:0000313" key="3">
    <source>
        <dbReference type="Proteomes" id="UP000625210"/>
    </source>
</evidence>
<dbReference type="InterPro" id="IPR019673">
    <property type="entry name" value="Spore_germination_GerPC"/>
</dbReference>
<dbReference type="Proteomes" id="UP000625210">
    <property type="component" value="Unassembled WGS sequence"/>
</dbReference>
<reference evidence="2" key="1">
    <citation type="journal article" date="2014" name="Int. J. Syst. Evol. Microbiol.">
        <title>Complete genome sequence of Corynebacterium casei LMG S-19264T (=DSM 44701T), isolated from a smear-ripened cheese.</title>
        <authorList>
            <consortium name="US DOE Joint Genome Institute (JGI-PGF)"/>
            <person name="Walter F."/>
            <person name="Albersmeier A."/>
            <person name="Kalinowski J."/>
            <person name="Ruckert C."/>
        </authorList>
    </citation>
    <scope>NUCLEOTIDE SEQUENCE</scope>
    <source>
        <strain evidence="2">CGMCC 1.15179</strain>
    </source>
</reference>
<name>A0A8J2VJS6_9BACL</name>
<dbReference type="EMBL" id="BMHQ01000013">
    <property type="protein sequence ID" value="GGE27031.1"/>
    <property type="molecule type" value="Genomic_DNA"/>
</dbReference>
<evidence type="ECO:0000256" key="1">
    <source>
        <dbReference type="SAM" id="MobiDB-lite"/>
    </source>
</evidence>
<keyword evidence="3" id="KW-1185">Reference proteome</keyword>
<dbReference type="Pfam" id="PF10737">
    <property type="entry name" value="GerPC"/>
    <property type="match status" value="1"/>
</dbReference>
<organism evidence="2 3">
    <name type="scientific">Marinithermofilum abyssi</name>
    <dbReference type="NCBI Taxonomy" id="1571185"/>
    <lineage>
        <taxon>Bacteria</taxon>
        <taxon>Bacillati</taxon>
        <taxon>Bacillota</taxon>
        <taxon>Bacilli</taxon>
        <taxon>Bacillales</taxon>
        <taxon>Thermoactinomycetaceae</taxon>
        <taxon>Marinithermofilum</taxon>
    </lineage>
</organism>
<gene>
    <name evidence="2" type="ORF">GCM10011571_31560</name>
</gene>
<accession>A0A8J2VJS6</accession>
<proteinExistence type="predicted"/>
<feature type="compositionally biased region" description="Low complexity" evidence="1">
    <location>
        <begin position="110"/>
        <end position="121"/>
    </location>
</feature>
<feature type="region of interest" description="Disordered" evidence="1">
    <location>
        <begin position="78"/>
        <end position="135"/>
    </location>
</feature>
<comment type="caution">
    <text evidence="2">The sequence shown here is derived from an EMBL/GenBank/DDBJ whole genome shotgun (WGS) entry which is preliminary data.</text>
</comment>